<protein>
    <submittedName>
        <fullName evidence="2">Epitope biosynthesis protein</fullName>
    </submittedName>
</protein>
<evidence type="ECO:0000259" key="1">
    <source>
        <dbReference type="Pfam" id="PF01755"/>
    </source>
</evidence>
<accession>A0ABY1ZNZ8</accession>
<keyword evidence="3" id="KW-1185">Reference proteome</keyword>
<proteinExistence type="predicted"/>
<evidence type="ECO:0000313" key="3">
    <source>
        <dbReference type="Proteomes" id="UP000313645"/>
    </source>
</evidence>
<sequence>MNVYVLSLLPDTERQESIKRQLDSAGIRFEFFWGVDGREGWHELFERYDEEARMKIKGEPLLLGQLGCFASHYLLWERCVYNNESCIIIEDDAVIDGDGFKEFLKVVDVIEERYECVRLFKSKSRIRKAVPVENVGGFRVCKFLKGHMSTTGYYLTPLAARKYMISAQKWVLPVDIYMDQFWNNKVECYGIEPPFLTNDEDFTSIIRYVPKNRKARRTLGVKLRREFYLLKNNMKRAVWNVCYMLKTRKMFSRIDL</sequence>
<comment type="caution">
    <text evidence="2">The sequence shown here is derived from an EMBL/GenBank/DDBJ whole genome shotgun (WGS) entry which is preliminary data.</text>
</comment>
<dbReference type="Pfam" id="PF01755">
    <property type="entry name" value="Glyco_transf_25"/>
    <property type="match status" value="1"/>
</dbReference>
<name>A0ABY1ZNZ8_9GAMM</name>
<gene>
    <name evidence="2" type="ORF">EZI54_10715</name>
</gene>
<dbReference type="Proteomes" id="UP000313645">
    <property type="component" value="Unassembled WGS sequence"/>
</dbReference>
<dbReference type="CDD" id="cd06532">
    <property type="entry name" value="Glyco_transf_25"/>
    <property type="match status" value="1"/>
</dbReference>
<dbReference type="InterPro" id="IPR002654">
    <property type="entry name" value="Glyco_trans_25"/>
</dbReference>
<evidence type="ECO:0000313" key="2">
    <source>
        <dbReference type="EMBL" id="TBW55901.1"/>
    </source>
</evidence>
<dbReference type="RefSeq" id="WP_131481822.1">
    <property type="nucleotide sequence ID" value="NZ_SJDL01000014.1"/>
</dbReference>
<reference evidence="2 3" key="1">
    <citation type="submission" date="2019-02" db="EMBL/GenBank/DDBJ databases">
        <title>Marinobacter halodurans sp. nov., a marine bacterium isolated from sea tidal flat.</title>
        <authorList>
            <person name="Yoo Y."/>
            <person name="Lee D.W."/>
            <person name="Kim B.S."/>
            <person name="Kim J.-J."/>
        </authorList>
    </citation>
    <scope>NUCLEOTIDE SEQUENCE [LARGE SCALE GENOMIC DNA]</scope>
    <source>
        <strain evidence="2 3">YJ-S3-2</strain>
    </source>
</reference>
<dbReference type="EMBL" id="SJDL01000014">
    <property type="protein sequence ID" value="TBW55901.1"/>
    <property type="molecule type" value="Genomic_DNA"/>
</dbReference>
<organism evidence="2 3">
    <name type="scientific">Marinobacter halodurans</name>
    <dbReference type="NCBI Taxonomy" id="2528979"/>
    <lineage>
        <taxon>Bacteria</taxon>
        <taxon>Pseudomonadati</taxon>
        <taxon>Pseudomonadota</taxon>
        <taxon>Gammaproteobacteria</taxon>
        <taxon>Pseudomonadales</taxon>
        <taxon>Marinobacteraceae</taxon>
        <taxon>Marinobacter</taxon>
    </lineage>
</organism>
<feature type="domain" description="Glycosyl transferase family 25" evidence="1">
    <location>
        <begin position="2"/>
        <end position="178"/>
    </location>
</feature>